<dbReference type="KEGG" id="xcb:XC_2360"/>
<sequence>MRSILCLLALLALSACTAEPAPAPAPAAVAPVTAALACTDPVVEEEWLQHPAGLCGMPDDVRKLVDDYDTCEHFAGEEPYDDARRREIEAAVEQYCTPAPAQLAALMQRYRNDAGVSEWLRNYAKQADLQPAS</sequence>
<proteinExistence type="predicted"/>
<dbReference type="RefSeq" id="WP_011036999.1">
    <property type="nucleotide sequence ID" value="NC_007086.1"/>
</dbReference>
<keyword evidence="1" id="KW-0732">Signal</keyword>
<accession>A0A0H2X827</accession>
<dbReference type="EMBL" id="CP000050">
    <property type="protein sequence ID" value="AAY49413.1"/>
    <property type="molecule type" value="Genomic_DNA"/>
</dbReference>
<name>A0A0H2X827_XANC8</name>
<dbReference type="HOGENOM" id="CLU_2037142_0_0_6"/>
<dbReference type="AlphaFoldDB" id="A0A0H2X827"/>
<feature type="chain" id="PRO_5002601068" description="Secreted protein" evidence="1">
    <location>
        <begin position="18"/>
        <end position="133"/>
    </location>
</feature>
<evidence type="ECO:0000313" key="3">
    <source>
        <dbReference type="Proteomes" id="UP000000420"/>
    </source>
</evidence>
<reference evidence="2 3" key="1">
    <citation type="journal article" date="2005" name="Genome Res.">
        <title>Comparative and functional genomic analyses of the pathogenicity of phytopathogen Xanthomonas campestris pv. campestris.</title>
        <authorList>
            <person name="Qian W."/>
            <person name="Jia Y."/>
            <person name="Ren S.X."/>
            <person name="He Y.Q."/>
            <person name="Feng J.X."/>
            <person name="Lu L.F."/>
            <person name="Sun Q."/>
            <person name="Ying G."/>
            <person name="Tang D.J."/>
            <person name="Tang H."/>
            <person name="Wu W."/>
            <person name="Hao P."/>
            <person name="Wang L."/>
            <person name="Jiang B.L."/>
            <person name="Zeng S."/>
            <person name="Gu W.Y."/>
            <person name="Lu G."/>
            <person name="Rong L."/>
            <person name="Tian Y."/>
            <person name="Yao Z."/>
            <person name="Fu G."/>
            <person name="Chen B."/>
            <person name="Fang R."/>
            <person name="Qiang B."/>
            <person name="Chen Z."/>
            <person name="Zhao G.P."/>
            <person name="Tang J.L."/>
            <person name="He C."/>
        </authorList>
    </citation>
    <scope>NUCLEOTIDE SEQUENCE [LARGE SCALE GENOMIC DNA]</scope>
    <source>
        <strain evidence="2 3">8004</strain>
    </source>
</reference>
<evidence type="ECO:0000256" key="1">
    <source>
        <dbReference type="SAM" id="SignalP"/>
    </source>
</evidence>
<evidence type="ECO:0008006" key="4">
    <source>
        <dbReference type="Google" id="ProtNLM"/>
    </source>
</evidence>
<organism evidence="2 3">
    <name type="scientific">Xanthomonas campestris pv. campestris (strain 8004)</name>
    <dbReference type="NCBI Taxonomy" id="314565"/>
    <lineage>
        <taxon>Bacteria</taxon>
        <taxon>Pseudomonadati</taxon>
        <taxon>Pseudomonadota</taxon>
        <taxon>Gammaproteobacteria</taxon>
        <taxon>Lysobacterales</taxon>
        <taxon>Lysobacteraceae</taxon>
        <taxon>Xanthomonas</taxon>
    </lineage>
</organism>
<protein>
    <recommendedName>
        <fullName evidence="4">Secreted protein</fullName>
    </recommendedName>
</protein>
<feature type="signal peptide" evidence="1">
    <location>
        <begin position="1"/>
        <end position="17"/>
    </location>
</feature>
<dbReference type="Proteomes" id="UP000000420">
    <property type="component" value="Chromosome"/>
</dbReference>
<dbReference type="PROSITE" id="PS51257">
    <property type="entry name" value="PROKAR_LIPOPROTEIN"/>
    <property type="match status" value="1"/>
</dbReference>
<evidence type="ECO:0000313" key="2">
    <source>
        <dbReference type="EMBL" id="AAY49413.1"/>
    </source>
</evidence>
<gene>
    <name evidence="2" type="ordered locus">XC_2360</name>
</gene>